<keyword evidence="3" id="KW-0963">Cytoplasm</keyword>
<dbReference type="Pfam" id="PF03830">
    <property type="entry name" value="PTSIIB_sorb"/>
    <property type="match status" value="1"/>
</dbReference>
<dbReference type="Proteomes" id="UP000223370">
    <property type="component" value="Unassembled WGS sequence"/>
</dbReference>
<dbReference type="GO" id="GO:0016301">
    <property type="term" value="F:kinase activity"/>
    <property type="evidence" value="ECO:0007669"/>
    <property type="project" value="UniProtKB-KW"/>
</dbReference>
<evidence type="ECO:0000256" key="5">
    <source>
        <dbReference type="ARBA" id="ARBA00022679"/>
    </source>
</evidence>
<keyword evidence="4" id="KW-0762">Sugar transport</keyword>
<dbReference type="EMBL" id="BCMJ01000007">
    <property type="protein sequence ID" value="GAX08595.1"/>
    <property type="molecule type" value="Genomic_DNA"/>
</dbReference>
<evidence type="ECO:0000313" key="9">
    <source>
        <dbReference type="EMBL" id="GAX08595.1"/>
    </source>
</evidence>
<gene>
    <name evidence="9" type="primary">manX_2</name>
    <name evidence="9" type="ORF">IWT5_01755</name>
</gene>
<dbReference type="GO" id="GO:0005737">
    <property type="term" value="C:cytoplasm"/>
    <property type="evidence" value="ECO:0007669"/>
    <property type="project" value="UniProtKB-SubCell"/>
</dbReference>
<dbReference type="InterPro" id="IPR036667">
    <property type="entry name" value="PTS_IIB_sorbose-sp_sf"/>
</dbReference>
<keyword evidence="2" id="KW-0813">Transport</keyword>
<evidence type="ECO:0000256" key="1">
    <source>
        <dbReference type="ARBA" id="ARBA00004496"/>
    </source>
</evidence>
<evidence type="ECO:0000256" key="4">
    <source>
        <dbReference type="ARBA" id="ARBA00022597"/>
    </source>
</evidence>
<keyword evidence="7" id="KW-0418">Kinase</keyword>
<dbReference type="RefSeq" id="WP_098825472.1">
    <property type="nucleotide sequence ID" value="NZ_BCMJ01000007.1"/>
</dbReference>
<keyword evidence="6" id="KW-0598">Phosphotransferase system</keyword>
<accession>A0A1Z5J3I3</accession>
<evidence type="ECO:0000256" key="6">
    <source>
        <dbReference type="ARBA" id="ARBA00022683"/>
    </source>
</evidence>
<comment type="subcellular location">
    <subcellularLocation>
        <location evidence="1">Cytoplasm</location>
    </subcellularLocation>
</comment>
<dbReference type="AlphaFoldDB" id="A0A1Z5J3I3"/>
<dbReference type="OrthoDB" id="9788818at2"/>
<keyword evidence="10" id="KW-1185">Reference proteome</keyword>
<dbReference type="PROSITE" id="PS51101">
    <property type="entry name" value="PTS_EIIB_TYPE_4"/>
    <property type="match status" value="1"/>
</dbReference>
<evidence type="ECO:0000256" key="3">
    <source>
        <dbReference type="ARBA" id="ARBA00022490"/>
    </source>
</evidence>
<keyword evidence="5" id="KW-0808">Transferase</keyword>
<organism evidence="9 10">
    <name type="scientific">Secundilactobacillus silagincola</name>
    <dbReference type="NCBI Taxonomy" id="1714681"/>
    <lineage>
        <taxon>Bacteria</taxon>
        <taxon>Bacillati</taxon>
        <taxon>Bacillota</taxon>
        <taxon>Bacilli</taxon>
        <taxon>Lactobacillales</taxon>
        <taxon>Lactobacillaceae</taxon>
        <taxon>Secundilactobacillus</taxon>
    </lineage>
</organism>
<dbReference type="Gene3D" id="3.40.35.10">
    <property type="entry name" value="Phosphotransferase system, sorbose subfamily IIB component"/>
    <property type="match status" value="1"/>
</dbReference>
<sequence length="167" mass="18503">MTMDIKFARIGSRLLPSQVASGWVKATAPNRILVVSNRVAQNHLRQTLILQSVPAGVEANVLTLKKMLTIYQDSRFNDFRPILLTETAKDMAKLVKGGIDLSGIGINLGILAYQDGMKMLMDGVAVDKNEAKALRYLTDHAKLKVVVQQKPDDNPIDIKPFLDKLTF</sequence>
<proteinExistence type="predicted"/>
<name>A0A1Z5J3I3_9LACO</name>
<comment type="caution">
    <text evidence="9">The sequence shown here is derived from an EMBL/GenBank/DDBJ whole genome shotgun (WGS) entry which is preliminary data.</text>
</comment>
<evidence type="ECO:0000259" key="8">
    <source>
        <dbReference type="PROSITE" id="PS51101"/>
    </source>
</evidence>
<reference evidence="9 10" key="1">
    <citation type="submission" date="2015-11" db="EMBL/GenBank/DDBJ databases">
        <title>Draft genome sequences of new species of the genus Lactobacillus isolated from orchardgrass silage.</title>
        <authorList>
            <person name="Tohno M."/>
            <person name="Tanizawa Y."/>
            <person name="Arita M."/>
        </authorList>
    </citation>
    <scope>NUCLEOTIDE SEQUENCE [LARGE SCALE GENOMIC DNA]</scope>
    <source>
        <strain evidence="9 10">IWT5</strain>
    </source>
</reference>
<evidence type="ECO:0000256" key="2">
    <source>
        <dbReference type="ARBA" id="ARBA00022448"/>
    </source>
</evidence>
<evidence type="ECO:0000256" key="7">
    <source>
        <dbReference type="ARBA" id="ARBA00022777"/>
    </source>
</evidence>
<protein>
    <submittedName>
        <fullName evidence="9">Mannose/fructose/sorbose-specific PTS system IIB component</fullName>
    </submittedName>
</protein>
<dbReference type="InterPro" id="IPR004720">
    <property type="entry name" value="PTS_IIB_sorbose-sp"/>
</dbReference>
<dbReference type="GO" id="GO:0008982">
    <property type="term" value="F:protein-N(PI)-phosphohistidine-sugar phosphotransferase activity"/>
    <property type="evidence" value="ECO:0007669"/>
    <property type="project" value="InterPro"/>
</dbReference>
<dbReference type="GO" id="GO:0009401">
    <property type="term" value="P:phosphoenolpyruvate-dependent sugar phosphotransferase system"/>
    <property type="evidence" value="ECO:0007669"/>
    <property type="project" value="UniProtKB-KW"/>
</dbReference>
<dbReference type="SUPFAM" id="SSF52728">
    <property type="entry name" value="PTS IIb component"/>
    <property type="match status" value="1"/>
</dbReference>
<evidence type="ECO:0000313" key="10">
    <source>
        <dbReference type="Proteomes" id="UP000223370"/>
    </source>
</evidence>
<feature type="domain" description="PTS EIIB type-4" evidence="8">
    <location>
        <begin position="1"/>
        <end position="167"/>
    </location>
</feature>